<feature type="compositionally biased region" description="Basic and acidic residues" evidence="1">
    <location>
        <begin position="97"/>
        <end position="108"/>
    </location>
</feature>
<feature type="compositionally biased region" description="Basic and acidic residues" evidence="1">
    <location>
        <begin position="52"/>
        <end position="71"/>
    </location>
</feature>
<name>A0ABQ9P8M5_9PEZI</name>
<keyword evidence="3" id="KW-1185">Reference proteome</keyword>
<evidence type="ECO:0000256" key="1">
    <source>
        <dbReference type="SAM" id="MobiDB-lite"/>
    </source>
</evidence>
<evidence type="ECO:0000313" key="2">
    <source>
        <dbReference type="EMBL" id="KAJ9669636.1"/>
    </source>
</evidence>
<gene>
    <name evidence="2" type="ORF">H2201_000019</name>
</gene>
<accession>A0ABQ9P8M5</accession>
<proteinExistence type="predicted"/>
<evidence type="ECO:0000313" key="3">
    <source>
        <dbReference type="Proteomes" id="UP001172684"/>
    </source>
</evidence>
<feature type="region of interest" description="Disordered" evidence="1">
    <location>
        <begin position="1"/>
        <end position="24"/>
    </location>
</feature>
<protein>
    <submittedName>
        <fullName evidence="2">Uncharacterized protein</fullName>
    </submittedName>
</protein>
<organism evidence="2 3">
    <name type="scientific">Coniosporium apollinis</name>
    <dbReference type="NCBI Taxonomy" id="61459"/>
    <lineage>
        <taxon>Eukaryota</taxon>
        <taxon>Fungi</taxon>
        <taxon>Dikarya</taxon>
        <taxon>Ascomycota</taxon>
        <taxon>Pezizomycotina</taxon>
        <taxon>Dothideomycetes</taxon>
        <taxon>Dothideomycetes incertae sedis</taxon>
        <taxon>Coniosporium</taxon>
    </lineage>
</organism>
<sequence>MSQASVREIPRAFPPPGASAAEQSQLRIMRMRQAWAEEEAGYMAQLREMLADRDRRTRQQERERMLTEVSERQPSAGYVPPREDYSDRSPSAGYLPSRDEYRSQRPVR</sequence>
<dbReference type="Proteomes" id="UP001172684">
    <property type="component" value="Unassembled WGS sequence"/>
</dbReference>
<feature type="region of interest" description="Disordered" evidence="1">
    <location>
        <begin position="52"/>
        <end position="108"/>
    </location>
</feature>
<comment type="caution">
    <text evidence="2">The sequence shown here is derived from an EMBL/GenBank/DDBJ whole genome shotgun (WGS) entry which is preliminary data.</text>
</comment>
<dbReference type="EMBL" id="JAPDRL010000001">
    <property type="protein sequence ID" value="KAJ9669636.1"/>
    <property type="molecule type" value="Genomic_DNA"/>
</dbReference>
<reference evidence="2" key="1">
    <citation type="submission" date="2022-10" db="EMBL/GenBank/DDBJ databases">
        <title>Culturing micro-colonial fungi from biological soil crusts in the Mojave desert and describing Neophaeococcomyces mojavensis, and introducing the new genera and species Taxawa tesnikishii.</title>
        <authorList>
            <person name="Kurbessoian T."/>
            <person name="Stajich J.E."/>
        </authorList>
    </citation>
    <scope>NUCLEOTIDE SEQUENCE</scope>
    <source>
        <strain evidence="2">TK_1</strain>
    </source>
</reference>